<gene>
    <name evidence="1" type="ORF">J437_LFUL018667</name>
</gene>
<reference evidence="1" key="2">
    <citation type="submission" date="2017-10" db="EMBL/GenBank/DDBJ databases">
        <title>Ladona fulva Genome sequencing and assembly.</title>
        <authorList>
            <person name="Murali S."/>
            <person name="Richards S."/>
            <person name="Bandaranaike D."/>
            <person name="Bellair M."/>
            <person name="Blankenburg K."/>
            <person name="Chao H."/>
            <person name="Dinh H."/>
            <person name="Doddapaneni H."/>
            <person name="Dugan-Rocha S."/>
            <person name="Elkadiri S."/>
            <person name="Gnanaolivu R."/>
            <person name="Hernandez B."/>
            <person name="Skinner E."/>
            <person name="Javaid M."/>
            <person name="Lee S."/>
            <person name="Li M."/>
            <person name="Ming W."/>
            <person name="Munidasa M."/>
            <person name="Muniz J."/>
            <person name="Nguyen L."/>
            <person name="Hughes D."/>
            <person name="Osuji N."/>
            <person name="Pu L.-L."/>
            <person name="Puazo M."/>
            <person name="Qu C."/>
            <person name="Quiroz J."/>
            <person name="Raj R."/>
            <person name="Weissenberger G."/>
            <person name="Xin Y."/>
            <person name="Zou X."/>
            <person name="Han Y."/>
            <person name="Worley K."/>
            <person name="Muzny D."/>
            <person name="Gibbs R."/>
        </authorList>
    </citation>
    <scope>NUCLEOTIDE SEQUENCE</scope>
    <source>
        <strain evidence="1">Sampled in the wild</strain>
    </source>
</reference>
<dbReference type="Proteomes" id="UP000792457">
    <property type="component" value="Unassembled WGS sequence"/>
</dbReference>
<name>A0A8K0P7L6_LADFU</name>
<reference evidence="1" key="1">
    <citation type="submission" date="2013-04" db="EMBL/GenBank/DDBJ databases">
        <authorList>
            <person name="Qu J."/>
            <person name="Murali S.C."/>
            <person name="Bandaranaike D."/>
            <person name="Bellair M."/>
            <person name="Blankenburg K."/>
            <person name="Chao H."/>
            <person name="Dinh H."/>
            <person name="Doddapaneni H."/>
            <person name="Downs B."/>
            <person name="Dugan-Rocha S."/>
            <person name="Elkadiri S."/>
            <person name="Gnanaolivu R.D."/>
            <person name="Hernandez B."/>
            <person name="Javaid M."/>
            <person name="Jayaseelan J.C."/>
            <person name="Lee S."/>
            <person name="Li M."/>
            <person name="Ming W."/>
            <person name="Munidasa M."/>
            <person name="Muniz J."/>
            <person name="Nguyen L."/>
            <person name="Ongeri F."/>
            <person name="Osuji N."/>
            <person name="Pu L.-L."/>
            <person name="Puazo M."/>
            <person name="Qu C."/>
            <person name="Quiroz J."/>
            <person name="Raj R."/>
            <person name="Weissenberger G."/>
            <person name="Xin Y."/>
            <person name="Zou X."/>
            <person name="Han Y."/>
            <person name="Richards S."/>
            <person name="Worley K."/>
            <person name="Muzny D."/>
            <person name="Gibbs R."/>
        </authorList>
    </citation>
    <scope>NUCLEOTIDE SEQUENCE</scope>
    <source>
        <strain evidence="1">Sampled in the wild</strain>
    </source>
</reference>
<proteinExistence type="predicted"/>
<comment type="caution">
    <text evidence="1">The sequence shown here is derived from an EMBL/GenBank/DDBJ whole genome shotgun (WGS) entry which is preliminary data.</text>
</comment>
<sequence length="163" mass="19171">MTKLQTKVEDKEGEVRQLWTQVEVQDRRIDDIEQYSSSNCLLIHGRLPESRLNLKLPRYAIDRAHRIGRKNSGKKHRPLIVKFISYADRELNWRAKRLLKNTGILITESFTAARTRLLDEVKRKFSKELVWTTDGKIVILGSDDKKHFLTGRDDLEKNYADHE</sequence>
<dbReference type="AlphaFoldDB" id="A0A8K0P7L6"/>
<organism evidence="1 2">
    <name type="scientific">Ladona fulva</name>
    <name type="common">Scarce chaser dragonfly</name>
    <name type="synonym">Libellula fulva</name>
    <dbReference type="NCBI Taxonomy" id="123851"/>
    <lineage>
        <taxon>Eukaryota</taxon>
        <taxon>Metazoa</taxon>
        <taxon>Ecdysozoa</taxon>
        <taxon>Arthropoda</taxon>
        <taxon>Hexapoda</taxon>
        <taxon>Insecta</taxon>
        <taxon>Pterygota</taxon>
        <taxon>Palaeoptera</taxon>
        <taxon>Odonata</taxon>
        <taxon>Epiprocta</taxon>
        <taxon>Anisoptera</taxon>
        <taxon>Libelluloidea</taxon>
        <taxon>Libellulidae</taxon>
        <taxon>Ladona</taxon>
    </lineage>
</organism>
<evidence type="ECO:0000313" key="1">
    <source>
        <dbReference type="EMBL" id="KAG8239030.1"/>
    </source>
</evidence>
<protein>
    <submittedName>
        <fullName evidence="1">Uncharacterized protein</fullName>
    </submittedName>
</protein>
<evidence type="ECO:0000313" key="2">
    <source>
        <dbReference type="Proteomes" id="UP000792457"/>
    </source>
</evidence>
<accession>A0A8K0P7L6</accession>
<dbReference type="EMBL" id="KZ309488">
    <property type="protein sequence ID" value="KAG8239030.1"/>
    <property type="molecule type" value="Genomic_DNA"/>
</dbReference>
<keyword evidence="2" id="KW-1185">Reference proteome</keyword>
<dbReference type="OrthoDB" id="10066957at2759"/>
<dbReference type="Gene3D" id="3.30.70.1820">
    <property type="entry name" value="L1 transposable element, RRM domain"/>
    <property type="match status" value="1"/>
</dbReference>